<evidence type="ECO:0000256" key="1">
    <source>
        <dbReference type="PROSITE-ProRule" id="PRU00285"/>
    </source>
</evidence>
<dbReference type="InterPro" id="IPR008978">
    <property type="entry name" value="HSP20-like_chaperone"/>
</dbReference>
<sequence>MPIILKRPRIPSIFDEESDLDDWFGGWRQGQGLNIYEDEGNIVAEANLPGIPEDKIDVTVEDGIVRINGQIEEKEEDKGKRRYFVATKAANYSYSFRVPEGVKAEPKAEFDNGLLTLTFAKVKATRPKAVKVKVARKK</sequence>
<evidence type="ECO:0000313" key="4">
    <source>
        <dbReference type="EMBL" id="OGD87002.1"/>
    </source>
</evidence>
<dbReference type="Proteomes" id="UP000176317">
    <property type="component" value="Unassembled WGS sequence"/>
</dbReference>
<proteinExistence type="inferred from homology"/>
<dbReference type="PROSITE" id="PS01031">
    <property type="entry name" value="SHSP"/>
    <property type="match status" value="1"/>
</dbReference>
<comment type="caution">
    <text evidence="4">The sequence shown here is derived from an EMBL/GenBank/DDBJ whole genome shotgun (WGS) entry which is preliminary data.</text>
</comment>
<accession>A0A1F5G551</accession>
<reference evidence="4 5" key="1">
    <citation type="journal article" date="2016" name="Nat. Commun.">
        <title>Thousands of microbial genomes shed light on interconnected biogeochemical processes in an aquifer system.</title>
        <authorList>
            <person name="Anantharaman K."/>
            <person name="Brown C.T."/>
            <person name="Hug L.A."/>
            <person name="Sharon I."/>
            <person name="Castelle C.J."/>
            <person name="Probst A.J."/>
            <person name="Thomas B.C."/>
            <person name="Singh A."/>
            <person name="Wilkins M.J."/>
            <person name="Karaoz U."/>
            <person name="Brodie E.L."/>
            <person name="Williams K.H."/>
            <person name="Hubbard S.S."/>
            <person name="Banfield J.F."/>
        </authorList>
    </citation>
    <scope>NUCLEOTIDE SEQUENCE [LARGE SCALE GENOMIC DNA]</scope>
</reference>
<dbReference type="AlphaFoldDB" id="A0A1F5G551"/>
<protein>
    <recommendedName>
        <fullName evidence="3">SHSP domain-containing protein</fullName>
    </recommendedName>
</protein>
<comment type="similarity">
    <text evidence="1 2">Belongs to the small heat shock protein (HSP20) family.</text>
</comment>
<dbReference type="InterPro" id="IPR031107">
    <property type="entry name" value="Small_HSP"/>
</dbReference>
<gene>
    <name evidence="4" type="ORF">A2164_04235</name>
</gene>
<dbReference type="EMBL" id="MFAT01000010">
    <property type="protein sequence ID" value="OGD87002.1"/>
    <property type="molecule type" value="Genomic_DNA"/>
</dbReference>
<dbReference type="SUPFAM" id="SSF49764">
    <property type="entry name" value="HSP20-like chaperones"/>
    <property type="match status" value="1"/>
</dbReference>
<evidence type="ECO:0000259" key="3">
    <source>
        <dbReference type="PROSITE" id="PS01031"/>
    </source>
</evidence>
<dbReference type="Pfam" id="PF00011">
    <property type="entry name" value="HSP20"/>
    <property type="match status" value="1"/>
</dbReference>
<dbReference type="InterPro" id="IPR002068">
    <property type="entry name" value="A-crystallin/Hsp20_dom"/>
</dbReference>
<dbReference type="PANTHER" id="PTHR11527">
    <property type="entry name" value="HEAT-SHOCK PROTEIN 20 FAMILY MEMBER"/>
    <property type="match status" value="1"/>
</dbReference>
<organism evidence="4 5">
    <name type="scientific">Candidatus Curtissbacteria bacterium RBG_13_35_7</name>
    <dbReference type="NCBI Taxonomy" id="1797705"/>
    <lineage>
        <taxon>Bacteria</taxon>
        <taxon>Candidatus Curtissiibacteriota</taxon>
    </lineage>
</organism>
<evidence type="ECO:0000313" key="5">
    <source>
        <dbReference type="Proteomes" id="UP000176317"/>
    </source>
</evidence>
<dbReference type="CDD" id="cd06464">
    <property type="entry name" value="ACD_sHsps-like"/>
    <property type="match status" value="1"/>
</dbReference>
<feature type="domain" description="SHSP" evidence="3">
    <location>
        <begin position="24"/>
        <end position="135"/>
    </location>
</feature>
<dbReference type="Gene3D" id="2.60.40.790">
    <property type="match status" value="1"/>
</dbReference>
<evidence type="ECO:0000256" key="2">
    <source>
        <dbReference type="RuleBase" id="RU003616"/>
    </source>
</evidence>
<name>A0A1F5G551_9BACT</name>